<dbReference type="STRING" id="4846.A0A367KKJ2"/>
<dbReference type="Proteomes" id="UP000253551">
    <property type="component" value="Unassembled WGS sequence"/>
</dbReference>
<dbReference type="SUPFAM" id="SSF48350">
    <property type="entry name" value="GTPase activation domain, GAP"/>
    <property type="match status" value="1"/>
</dbReference>
<evidence type="ECO:0000256" key="2">
    <source>
        <dbReference type="SAM" id="MobiDB-lite"/>
    </source>
</evidence>
<dbReference type="InterPro" id="IPR050729">
    <property type="entry name" value="Rho-GAP"/>
</dbReference>
<dbReference type="InterPro" id="IPR000198">
    <property type="entry name" value="RhoGAP_dom"/>
</dbReference>
<evidence type="ECO:0000259" key="3">
    <source>
        <dbReference type="PROSITE" id="PS50003"/>
    </source>
</evidence>
<keyword evidence="1" id="KW-0343">GTPase activation</keyword>
<dbReference type="Gene3D" id="2.30.29.30">
    <property type="entry name" value="Pleckstrin-homology domain (PH domain)/Phosphotyrosine-binding domain (PTB)"/>
    <property type="match status" value="1"/>
</dbReference>
<dbReference type="SUPFAM" id="SSF50729">
    <property type="entry name" value="PH domain-like"/>
    <property type="match status" value="1"/>
</dbReference>
<proteinExistence type="predicted"/>
<evidence type="ECO:0000313" key="5">
    <source>
        <dbReference type="EMBL" id="RCI02660.1"/>
    </source>
</evidence>
<dbReference type="PROSITE" id="PS50003">
    <property type="entry name" value="PH_DOMAIN"/>
    <property type="match status" value="1"/>
</dbReference>
<dbReference type="PROSITE" id="PS50238">
    <property type="entry name" value="RHOGAP"/>
    <property type="match status" value="1"/>
</dbReference>
<dbReference type="EMBL" id="PJQM01001307">
    <property type="protein sequence ID" value="RCI02660.1"/>
    <property type="molecule type" value="Genomic_DNA"/>
</dbReference>
<comment type="caution">
    <text evidence="5">The sequence shown here is derived from an EMBL/GenBank/DDBJ whole genome shotgun (WGS) entry which is preliminary data.</text>
</comment>
<feature type="domain" description="PH" evidence="3">
    <location>
        <begin position="41"/>
        <end position="142"/>
    </location>
</feature>
<organism evidence="5 6">
    <name type="scientific">Rhizopus stolonifer</name>
    <name type="common">Rhizopus nigricans</name>
    <dbReference type="NCBI Taxonomy" id="4846"/>
    <lineage>
        <taxon>Eukaryota</taxon>
        <taxon>Fungi</taxon>
        <taxon>Fungi incertae sedis</taxon>
        <taxon>Mucoromycota</taxon>
        <taxon>Mucoromycotina</taxon>
        <taxon>Mucoromycetes</taxon>
        <taxon>Mucorales</taxon>
        <taxon>Mucorineae</taxon>
        <taxon>Rhizopodaceae</taxon>
        <taxon>Rhizopus</taxon>
    </lineage>
</organism>
<evidence type="ECO:0008006" key="7">
    <source>
        <dbReference type="Google" id="ProtNLM"/>
    </source>
</evidence>
<dbReference type="GO" id="GO:0007165">
    <property type="term" value="P:signal transduction"/>
    <property type="evidence" value="ECO:0007669"/>
    <property type="project" value="InterPro"/>
</dbReference>
<evidence type="ECO:0000313" key="6">
    <source>
        <dbReference type="Proteomes" id="UP000253551"/>
    </source>
</evidence>
<dbReference type="GO" id="GO:0005096">
    <property type="term" value="F:GTPase activator activity"/>
    <property type="evidence" value="ECO:0007669"/>
    <property type="project" value="UniProtKB-KW"/>
</dbReference>
<dbReference type="InterPro" id="IPR011993">
    <property type="entry name" value="PH-like_dom_sf"/>
</dbReference>
<feature type="region of interest" description="Disordered" evidence="2">
    <location>
        <begin position="170"/>
        <end position="200"/>
    </location>
</feature>
<dbReference type="Pfam" id="PF00620">
    <property type="entry name" value="RhoGAP"/>
    <property type="match status" value="1"/>
</dbReference>
<dbReference type="PANTHER" id="PTHR23176:SF129">
    <property type="entry name" value="RHO GTPASE ACTIVATING PROTEIN AT 16F, ISOFORM E-RELATED"/>
    <property type="match status" value="1"/>
</dbReference>
<accession>A0A367KKJ2</accession>
<evidence type="ECO:0000256" key="1">
    <source>
        <dbReference type="ARBA" id="ARBA00022468"/>
    </source>
</evidence>
<feature type="compositionally biased region" description="Polar residues" evidence="2">
    <location>
        <begin position="174"/>
        <end position="200"/>
    </location>
</feature>
<dbReference type="AlphaFoldDB" id="A0A367KKJ2"/>
<sequence>RAVEEYLQHVVSLNMPNVASLREFLSPEVAVGSSKQTSNRYSIKEGYLTKKRKNIGGWLLRYYILCSGGLFTYFESKDGNLLGTINLNHSQILNYTVSEQNYRHAFVVLEHKASNQVQKHILCADSDEERDQWVAHLRRSVQHENQLHSEDSETSVENNKTLKKMASMELAPSQVRTSGQSYNSFSSNDTPSPRTSVSDQTGLFLVDRTASGSWSSKKTSRGRALWKAKKTDSHDESFDQESDYSIYDHQVFGIPLDEVVAKSKAYDQCVLPAIVFRCIEYLESKGAFALEIKDLKRRFNNEGDVDLLKEDEYHDIHAVAGLLKMWLRELPENVLTKDLLRDYIDNSQITDYATKIDQIGNLVSFLPLTNYTLLRFLCGHLVRVIQNANKNKMTLGNICVVFSATLEIPSNILQMMLMKFNTIFWTESSLSNTEQDDEDETFPTEDTLKIYMQDIESHEYLLDAYMQNKSRPSLQNKNLGQSTTSLRSARNSIYYRHNTPEHFVSLEKKLKEIDTDSFLYDEDSYYFSESEFEVAYFASRSSANSKNMGYSS</sequence>
<dbReference type="OrthoDB" id="185175at2759"/>
<gene>
    <name evidence="5" type="ORF">CU098_001415</name>
</gene>
<dbReference type="GO" id="GO:0005737">
    <property type="term" value="C:cytoplasm"/>
    <property type="evidence" value="ECO:0007669"/>
    <property type="project" value="TreeGrafter"/>
</dbReference>
<dbReference type="InterPro" id="IPR001849">
    <property type="entry name" value="PH_domain"/>
</dbReference>
<keyword evidence="6" id="KW-1185">Reference proteome</keyword>
<dbReference type="SMART" id="SM00324">
    <property type="entry name" value="RhoGAP"/>
    <property type="match status" value="1"/>
</dbReference>
<evidence type="ECO:0000259" key="4">
    <source>
        <dbReference type="PROSITE" id="PS50238"/>
    </source>
</evidence>
<name>A0A367KKJ2_RHIST</name>
<feature type="domain" description="Rho-GAP" evidence="4">
    <location>
        <begin position="254"/>
        <end position="442"/>
    </location>
</feature>
<feature type="non-terminal residue" evidence="5">
    <location>
        <position position="1"/>
    </location>
</feature>
<dbReference type="InterPro" id="IPR008936">
    <property type="entry name" value="Rho_GTPase_activation_prot"/>
</dbReference>
<dbReference type="SMART" id="SM00233">
    <property type="entry name" value="PH"/>
    <property type="match status" value="1"/>
</dbReference>
<dbReference type="PANTHER" id="PTHR23176">
    <property type="entry name" value="RHO/RAC/CDC GTPASE-ACTIVATING PROTEIN"/>
    <property type="match status" value="1"/>
</dbReference>
<reference evidence="5 6" key="1">
    <citation type="journal article" date="2018" name="G3 (Bethesda)">
        <title>Phylogenetic and Phylogenomic Definition of Rhizopus Species.</title>
        <authorList>
            <person name="Gryganskyi A.P."/>
            <person name="Golan J."/>
            <person name="Dolatabadi S."/>
            <person name="Mondo S."/>
            <person name="Robb S."/>
            <person name="Idnurm A."/>
            <person name="Muszewska A."/>
            <person name="Steczkiewicz K."/>
            <person name="Masonjones S."/>
            <person name="Liao H.L."/>
            <person name="Gajdeczka M.T."/>
            <person name="Anike F."/>
            <person name="Vuek A."/>
            <person name="Anishchenko I.M."/>
            <person name="Voigt K."/>
            <person name="de Hoog G.S."/>
            <person name="Smith M.E."/>
            <person name="Heitman J."/>
            <person name="Vilgalys R."/>
            <person name="Stajich J.E."/>
        </authorList>
    </citation>
    <scope>NUCLEOTIDE SEQUENCE [LARGE SCALE GENOMIC DNA]</scope>
    <source>
        <strain evidence="5 6">LSU 92-RS-03</strain>
    </source>
</reference>
<protein>
    <recommendedName>
        <fullName evidence="7">RhoGAP-domain-containing protein</fullName>
    </recommendedName>
</protein>
<dbReference type="Pfam" id="PF00169">
    <property type="entry name" value="PH"/>
    <property type="match status" value="1"/>
</dbReference>
<dbReference type="Gene3D" id="1.10.555.10">
    <property type="entry name" value="Rho GTPase activation protein"/>
    <property type="match status" value="1"/>
</dbReference>